<evidence type="ECO:0000313" key="2">
    <source>
        <dbReference type="EMBL" id="KAG2322941.1"/>
    </source>
</evidence>
<sequence>MSTTGTKNSNNNPLNGSDQTNLDGVQINPQLEAQENSIAQSAGYRRMASLTTLGESRSNPSEATSSDQ</sequence>
<proteinExistence type="predicted"/>
<protein>
    <submittedName>
        <fullName evidence="2">Uncharacterized protein</fullName>
    </submittedName>
</protein>
<dbReference type="EMBL" id="JAAMPC010000003">
    <property type="protein sequence ID" value="KAG2322941.1"/>
    <property type="molecule type" value="Genomic_DNA"/>
</dbReference>
<gene>
    <name evidence="2" type="ORF">Bca52824_016154</name>
</gene>
<dbReference type="Proteomes" id="UP000886595">
    <property type="component" value="Unassembled WGS sequence"/>
</dbReference>
<feature type="compositionally biased region" description="Polar residues" evidence="1">
    <location>
        <begin position="1"/>
        <end position="40"/>
    </location>
</feature>
<comment type="caution">
    <text evidence="2">The sequence shown here is derived from an EMBL/GenBank/DDBJ whole genome shotgun (WGS) entry which is preliminary data.</text>
</comment>
<reference evidence="2 3" key="1">
    <citation type="submission" date="2020-02" db="EMBL/GenBank/DDBJ databases">
        <authorList>
            <person name="Ma Q."/>
            <person name="Huang Y."/>
            <person name="Song X."/>
            <person name="Pei D."/>
        </authorList>
    </citation>
    <scope>NUCLEOTIDE SEQUENCE [LARGE SCALE GENOMIC DNA]</scope>
    <source>
        <strain evidence="2">Sxm20200214</strain>
        <tissue evidence="2">Leaf</tissue>
    </source>
</reference>
<keyword evidence="3" id="KW-1185">Reference proteome</keyword>
<organism evidence="2 3">
    <name type="scientific">Brassica carinata</name>
    <name type="common">Ethiopian mustard</name>
    <name type="synonym">Abyssinian cabbage</name>
    <dbReference type="NCBI Taxonomy" id="52824"/>
    <lineage>
        <taxon>Eukaryota</taxon>
        <taxon>Viridiplantae</taxon>
        <taxon>Streptophyta</taxon>
        <taxon>Embryophyta</taxon>
        <taxon>Tracheophyta</taxon>
        <taxon>Spermatophyta</taxon>
        <taxon>Magnoliopsida</taxon>
        <taxon>eudicotyledons</taxon>
        <taxon>Gunneridae</taxon>
        <taxon>Pentapetalae</taxon>
        <taxon>rosids</taxon>
        <taxon>malvids</taxon>
        <taxon>Brassicales</taxon>
        <taxon>Brassicaceae</taxon>
        <taxon>Brassiceae</taxon>
        <taxon>Brassica</taxon>
    </lineage>
</organism>
<accession>A0A8X7W3F8</accession>
<feature type="region of interest" description="Disordered" evidence="1">
    <location>
        <begin position="1"/>
        <end position="44"/>
    </location>
</feature>
<name>A0A8X7W3F8_BRACI</name>
<dbReference type="AlphaFoldDB" id="A0A8X7W3F8"/>
<evidence type="ECO:0000313" key="3">
    <source>
        <dbReference type="Proteomes" id="UP000886595"/>
    </source>
</evidence>
<evidence type="ECO:0000256" key="1">
    <source>
        <dbReference type="SAM" id="MobiDB-lite"/>
    </source>
</evidence>
<feature type="region of interest" description="Disordered" evidence="1">
    <location>
        <begin position="49"/>
        <end position="68"/>
    </location>
</feature>